<gene>
    <name evidence="2" type="ORF">AB6A68_02790</name>
</gene>
<evidence type="ECO:0000313" key="3">
    <source>
        <dbReference type="Proteomes" id="UP001560267"/>
    </source>
</evidence>
<evidence type="ECO:0000256" key="1">
    <source>
        <dbReference type="SAM" id="Phobius"/>
    </source>
</evidence>
<protein>
    <submittedName>
        <fullName evidence="2">Uncharacterized protein</fullName>
    </submittedName>
</protein>
<keyword evidence="1" id="KW-0472">Membrane</keyword>
<keyword evidence="1" id="KW-0812">Transmembrane</keyword>
<feature type="transmembrane region" description="Helical" evidence="1">
    <location>
        <begin position="65"/>
        <end position="86"/>
    </location>
</feature>
<name>A0ABV3XZN6_9ACTN</name>
<evidence type="ECO:0000313" key="2">
    <source>
        <dbReference type="EMBL" id="MEX6428766.1"/>
    </source>
</evidence>
<comment type="caution">
    <text evidence="2">The sequence shown here is derived from an EMBL/GenBank/DDBJ whole genome shotgun (WGS) entry which is preliminary data.</text>
</comment>
<dbReference type="Proteomes" id="UP001560267">
    <property type="component" value="Unassembled WGS sequence"/>
</dbReference>
<proteinExistence type="predicted"/>
<keyword evidence="1" id="KW-1133">Transmembrane helix</keyword>
<organism evidence="2 3">
    <name type="scientific">Ferrimicrobium acidiphilum</name>
    <dbReference type="NCBI Taxonomy" id="121039"/>
    <lineage>
        <taxon>Bacteria</taxon>
        <taxon>Bacillati</taxon>
        <taxon>Actinomycetota</taxon>
        <taxon>Acidimicrobiia</taxon>
        <taxon>Acidimicrobiales</taxon>
        <taxon>Acidimicrobiaceae</taxon>
        <taxon>Ferrimicrobium</taxon>
    </lineage>
</organism>
<feature type="transmembrane region" description="Helical" evidence="1">
    <location>
        <begin position="32"/>
        <end position="53"/>
    </location>
</feature>
<dbReference type="RefSeq" id="WP_298385041.1">
    <property type="nucleotide sequence ID" value="NZ_JBFSHR010000006.1"/>
</dbReference>
<sequence>MTPARVALSLVGAAMVAGWVDAEAHSRTFTRQAEVVTGAAIVVFCVIAARRVAHEPTRPFDLRAVMIWACAALGVITVELVNLFNGPRYQFPTISSLTNQLFGETPIGRALLAVAWLSLGAWLVLCGS</sequence>
<feature type="transmembrane region" description="Helical" evidence="1">
    <location>
        <begin position="106"/>
        <end position="125"/>
    </location>
</feature>
<dbReference type="EMBL" id="JBFSHR010000006">
    <property type="protein sequence ID" value="MEX6428766.1"/>
    <property type="molecule type" value="Genomic_DNA"/>
</dbReference>
<keyword evidence="3" id="KW-1185">Reference proteome</keyword>
<accession>A0ABV3XZN6</accession>
<reference evidence="2 3" key="1">
    <citation type="submission" date="2024-07" db="EMBL/GenBank/DDBJ databases">
        <title>Draft Genome Sequence of Ferrimicrobium acidiphilum Strain YE2023, Isolated from a Pulp of Bioleach Reactor.</title>
        <authorList>
            <person name="Elkina Y.A."/>
            <person name="Bulaeva A.G."/>
            <person name="Beletsky A.V."/>
            <person name="Mardanov A.V."/>
        </authorList>
    </citation>
    <scope>NUCLEOTIDE SEQUENCE [LARGE SCALE GENOMIC DNA]</scope>
    <source>
        <strain evidence="2 3">YE2023</strain>
    </source>
</reference>